<protein>
    <submittedName>
        <fullName evidence="1">Uncharacterized protein</fullName>
    </submittedName>
</protein>
<evidence type="ECO:0000313" key="2">
    <source>
        <dbReference type="Proteomes" id="UP000735302"/>
    </source>
</evidence>
<name>A0AAV4DQ85_9GAST</name>
<dbReference type="AlphaFoldDB" id="A0AAV4DQ85"/>
<evidence type="ECO:0000313" key="1">
    <source>
        <dbReference type="EMBL" id="GFO46061.1"/>
    </source>
</evidence>
<dbReference type="Proteomes" id="UP000735302">
    <property type="component" value="Unassembled WGS sequence"/>
</dbReference>
<dbReference type="EMBL" id="BLXT01008146">
    <property type="protein sequence ID" value="GFO46061.1"/>
    <property type="molecule type" value="Genomic_DNA"/>
</dbReference>
<reference evidence="1 2" key="1">
    <citation type="journal article" date="2021" name="Elife">
        <title>Chloroplast acquisition without the gene transfer in kleptoplastic sea slugs, Plakobranchus ocellatus.</title>
        <authorList>
            <person name="Maeda T."/>
            <person name="Takahashi S."/>
            <person name="Yoshida T."/>
            <person name="Shimamura S."/>
            <person name="Takaki Y."/>
            <person name="Nagai Y."/>
            <person name="Toyoda A."/>
            <person name="Suzuki Y."/>
            <person name="Arimoto A."/>
            <person name="Ishii H."/>
            <person name="Satoh N."/>
            <person name="Nishiyama T."/>
            <person name="Hasebe M."/>
            <person name="Maruyama T."/>
            <person name="Minagawa J."/>
            <person name="Obokata J."/>
            <person name="Shigenobu S."/>
        </authorList>
    </citation>
    <scope>NUCLEOTIDE SEQUENCE [LARGE SCALE GENOMIC DNA]</scope>
</reference>
<gene>
    <name evidence="1" type="ORF">PoB_007256600</name>
</gene>
<keyword evidence="2" id="KW-1185">Reference proteome</keyword>
<comment type="caution">
    <text evidence="1">The sequence shown here is derived from an EMBL/GenBank/DDBJ whole genome shotgun (WGS) entry which is preliminary data.</text>
</comment>
<accession>A0AAV4DQ85</accession>
<organism evidence="1 2">
    <name type="scientific">Plakobranchus ocellatus</name>
    <dbReference type="NCBI Taxonomy" id="259542"/>
    <lineage>
        <taxon>Eukaryota</taxon>
        <taxon>Metazoa</taxon>
        <taxon>Spiralia</taxon>
        <taxon>Lophotrochozoa</taxon>
        <taxon>Mollusca</taxon>
        <taxon>Gastropoda</taxon>
        <taxon>Heterobranchia</taxon>
        <taxon>Euthyneura</taxon>
        <taxon>Panpulmonata</taxon>
        <taxon>Sacoglossa</taxon>
        <taxon>Placobranchoidea</taxon>
        <taxon>Plakobranchidae</taxon>
        <taxon>Plakobranchus</taxon>
    </lineage>
</organism>
<sequence>MSLLNTWISWYRRSNGDSGLIEIAEPAFSLRRPNTSSLKRVKVGCPGEDQTRSKDAQVCTDLPADMSADTGFCVVVEKKGPLFENTESSLTDNVPSNNSMTITNTNNSNDNSINIYSCAIKLIKPKMC</sequence>
<proteinExistence type="predicted"/>